<comment type="caution">
    <text evidence="1">The sequence shown here is derived from an EMBL/GenBank/DDBJ whole genome shotgun (WGS) entry which is preliminary data.</text>
</comment>
<sequence>MKQLVLPTDDARITFTDFQGVSRKGMYKEESNGYVEISEVAMPEECGFLYPVNEIASWEYTAEDDMDLTRFIL</sequence>
<evidence type="ECO:0000313" key="2">
    <source>
        <dbReference type="Proteomes" id="UP000680038"/>
    </source>
</evidence>
<proteinExistence type="predicted"/>
<dbReference type="RefSeq" id="WP_215242266.1">
    <property type="nucleotide sequence ID" value="NZ_CAJRAF010000004.1"/>
</dbReference>
<protein>
    <submittedName>
        <fullName evidence="1">Uncharacterized protein</fullName>
    </submittedName>
</protein>
<accession>A0A916JHR4</accession>
<name>A0A916JHR4_9BACT</name>
<dbReference type="AlphaFoldDB" id="A0A916JHR4"/>
<gene>
    <name evidence="1" type="ORF">DYBT9275_05953</name>
</gene>
<keyword evidence="2" id="KW-1185">Reference proteome</keyword>
<organism evidence="1 2">
    <name type="scientific">Dyadobacter helix</name>
    <dbReference type="NCBI Taxonomy" id="2822344"/>
    <lineage>
        <taxon>Bacteria</taxon>
        <taxon>Pseudomonadati</taxon>
        <taxon>Bacteroidota</taxon>
        <taxon>Cytophagia</taxon>
        <taxon>Cytophagales</taxon>
        <taxon>Spirosomataceae</taxon>
        <taxon>Dyadobacter</taxon>
    </lineage>
</organism>
<reference evidence="1" key="1">
    <citation type="submission" date="2021-04" db="EMBL/GenBank/DDBJ databases">
        <authorList>
            <person name="Rodrigo-Torres L."/>
            <person name="Arahal R. D."/>
            <person name="Lucena T."/>
        </authorList>
    </citation>
    <scope>NUCLEOTIDE SEQUENCE</scope>
    <source>
        <strain evidence="1">CECT 9275</strain>
    </source>
</reference>
<dbReference type="Proteomes" id="UP000680038">
    <property type="component" value="Unassembled WGS sequence"/>
</dbReference>
<evidence type="ECO:0000313" key="1">
    <source>
        <dbReference type="EMBL" id="CAG5018196.1"/>
    </source>
</evidence>
<dbReference type="EMBL" id="CAJRAF010000004">
    <property type="protein sequence ID" value="CAG5018196.1"/>
    <property type="molecule type" value="Genomic_DNA"/>
</dbReference>